<dbReference type="OrthoDB" id="391735at2"/>
<proteinExistence type="predicted"/>
<dbReference type="InterPro" id="IPR037401">
    <property type="entry name" value="SnoaL-like"/>
</dbReference>
<dbReference type="RefSeq" id="WP_116881347.1">
    <property type="nucleotide sequence ID" value="NZ_QURB01000007.1"/>
</dbReference>
<organism evidence="2 3">
    <name type="scientific">Brumimicrobium aurantiacum</name>
    <dbReference type="NCBI Taxonomy" id="1737063"/>
    <lineage>
        <taxon>Bacteria</taxon>
        <taxon>Pseudomonadati</taxon>
        <taxon>Bacteroidota</taxon>
        <taxon>Flavobacteriia</taxon>
        <taxon>Flavobacteriales</taxon>
        <taxon>Crocinitomicaceae</taxon>
        <taxon>Brumimicrobium</taxon>
    </lineage>
</organism>
<dbReference type="EMBL" id="QURB01000007">
    <property type="protein sequence ID" value="RFC53651.1"/>
    <property type="molecule type" value="Genomic_DNA"/>
</dbReference>
<name>A0A3E1EVS1_9FLAO</name>
<evidence type="ECO:0000313" key="2">
    <source>
        <dbReference type="EMBL" id="RFC53651.1"/>
    </source>
</evidence>
<dbReference type="AlphaFoldDB" id="A0A3E1EVS1"/>
<accession>A0A3E1EVS1</accession>
<reference evidence="2 3" key="1">
    <citation type="submission" date="2018-08" db="EMBL/GenBank/DDBJ databases">
        <title>The draft genome squence of Brumimicrobium sp. N62.</title>
        <authorList>
            <person name="Du Z.-J."/>
            <person name="Luo H.-R."/>
        </authorList>
    </citation>
    <scope>NUCLEOTIDE SEQUENCE [LARGE SCALE GENOMIC DNA]</scope>
    <source>
        <strain evidence="2 3">N62</strain>
    </source>
</reference>
<evidence type="ECO:0000259" key="1">
    <source>
        <dbReference type="Pfam" id="PF12680"/>
    </source>
</evidence>
<dbReference type="Gene3D" id="3.10.450.50">
    <property type="match status" value="1"/>
</dbReference>
<feature type="domain" description="SnoaL-like" evidence="1">
    <location>
        <begin position="8"/>
        <end position="108"/>
    </location>
</feature>
<dbReference type="Pfam" id="PF12680">
    <property type="entry name" value="SnoaL_2"/>
    <property type="match status" value="1"/>
</dbReference>
<dbReference type="Proteomes" id="UP000257127">
    <property type="component" value="Unassembled WGS sequence"/>
</dbReference>
<comment type="caution">
    <text evidence="2">The sequence shown here is derived from an EMBL/GenBank/DDBJ whole genome shotgun (WGS) entry which is preliminary data.</text>
</comment>
<dbReference type="InterPro" id="IPR032710">
    <property type="entry name" value="NTF2-like_dom_sf"/>
</dbReference>
<dbReference type="SUPFAM" id="SSF54427">
    <property type="entry name" value="NTF2-like"/>
    <property type="match status" value="1"/>
</dbReference>
<protein>
    <submittedName>
        <fullName evidence="2">Nuclear transport factor 2 family protein</fullName>
    </submittedName>
</protein>
<gene>
    <name evidence="2" type="ORF">DXU93_11005</name>
</gene>
<keyword evidence="3" id="KW-1185">Reference proteome</keyword>
<evidence type="ECO:0000313" key="3">
    <source>
        <dbReference type="Proteomes" id="UP000257127"/>
    </source>
</evidence>
<sequence length="154" mass="17665">MDHNELINKFYTAFSNGDSKVMTACYHENVRFTDPAFGTLEGKRACKMWEMLLSRGAQSKITFSNINIDGDTGSANWRAEYNFGPKKRKVINLVSAHFKFKDGKIIEHIDTFDVWKWSKQAMGPVGHLMGWSSFLKNKIQKTTGEQLDKYMAKN</sequence>